<comment type="similarity">
    <text evidence="1 5">Belongs to the DTD family.</text>
</comment>
<dbReference type="InterPro" id="IPR023509">
    <property type="entry name" value="DTD-like_sf"/>
</dbReference>
<dbReference type="RefSeq" id="XP_030854415.1">
    <property type="nucleotide sequence ID" value="XM_030998555.1"/>
</dbReference>
<dbReference type="GO" id="GO:0051500">
    <property type="term" value="F:D-tyrosyl-tRNA(Tyr) deacylase activity"/>
    <property type="evidence" value="ECO:0000318"/>
    <property type="project" value="GO_Central"/>
</dbReference>
<evidence type="ECO:0000313" key="7">
    <source>
        <dbReference type="EnsemblMetazoa" id="XP_030854415"/>
    </source>
</evidence>
<dbReference type="EnsemblMetazoa" id="XM_030998555">
    <property type="protein sequence ID" value="XP_030854415"/>
    <property type="gene ID" value="LOC115929502"/>
</dbReference>
<dbReference type="SUPFAM" id="SSF69500">
    <property type="entry name" value="DTD-like"/>
    <property type="match status" value="1"/>
</dbReference>
<dbReference type="PANTHER" id="PTHR10472:SF5">
    <property type="entry name" value="D-AMINOACYL-TRNA DEACYLASE 1"/>
    <property type="match status" value="1"/>
</dbReference>
<evidence type="ECO:0000256" key="6">
    <source>
        <dbReference type="SAM" id="MobiDB-lite"/>
    </source>
</evidence>
<keyword evidence="8" id="KW-1185">Reference proteome</keyword>
<reference evidence="8" key="1">
    <citation type="submission" date="2015-02" db="EMBL/GenBank/DDBJ databases">
        <title>Genome sequencing for Strongylocentrotus purpuratus.</title>
        <authorList>
            <person name="Murali S."/>
            <person name="Liu Y."/>
            <person name="Vee V."/>
            <person name="English A."/>
            <person name="Wang M."/>
            <person name="Skinner E."/>
            <person name="Han Y."/>
            <person name="Muzny D.M."/>
            <person name="Worley K.C."/>
            <person name="Gibbs R.A."/>
        </authorList>
    </citation>
    <scope>NUCLEOTIDE SEQUENCE</scope>
</reference>
<dbReference type="Gene3D" id="3.50.80.10">
    <property type="entry name" value="D-tyrosyl-tRNA(Tyr) deacylase"/>
    <property type="match status" value="1"/>
</dbReference>
<dbReference type="Pfam" id="PF02580">
    <property type="entry name" value="Tyr_Deacylase"/>
    <property type="match status" value="1"/>
</dbReference>
<dbReference type="Proteomes" id="UP000007110">
    <property type="component" value="Unassembled WGS sequence"/>
</dbReference>
<dbReference type="InParanoid" id="A0A7M7T515"/>
<keyword evidence="5" id="KW-0378">Hydrolase</keyword>
<evidence type="ECO:0000313" key="8">
    <source>
        <dbReference type="Proteomes" id="UP000007110"/>
    </source>
</evidence>
<evidence type="ECO:0000256" key="2">
    <source>
        <dbReference type="ARBA" id="ARBA00013056"/>
    </source>
</evidence>
<keyword evidence="5" id="KW-0694">RNA-binding</keyword>
<reference evidence="7" key="2">
    <citation type="submission" date="2021-01" db="UniProtKB">
        <authorList>
            <consortium name="EnsemblMetazoa"/>
        </authorList>
    </citation>
    <scope>IDENTIFICATION</scope>
</reference>
<evidence type="ECO:0000256" key="5">
    <source>
        <dbReference type="RuleBase" id="RU003470"/>
    </source>
</evidence>
<dbReference type="HAMAP" id="MF_00518">
    <property type="entry name" value="Deacylase_Dtd"/>
    <property type="match status" value="1"/>
</dbReference>
<organism evidence="7 8">
    <name type="scientific">Strongylocentrotus purpuratus</name>
    <name type="common">Purple sea urchin</name>
    <dbReference type="NCBI Taxonomy" id="7668"/>
    <lineage>
        <taxon>Eukaryota</taxon>
        <taxon>Metazoa</taxon>
        <taxon>Echinodermata</taxon>
        <taxon>Eleutherozoa</taxon>
        <taxon>Echinozoa</taxon>
        <taxon>Echinoidea</taxon>
        <taxon>Euechinoidea</taxon>
        <taxon>Echinacea</taxon>
        <taxon>Camarodonta</taxon>
        <taxon>Echinidea</taxon>
        <taxon>Strongylocentrotidae</taxon>
        <taxon>Strongylocentrotus</taxon>
    </lineage>
</organism>
<dbReference type="NCBIfam" id="TIGR00256">
    <property type="entry name" value="D-aminoacyl-tRNA deacylase"/>
    <property type="match status" value="1"/>
</dbReference>
<dbReference type="GeneID" id="115929502"/>
<dbReference type="CTD" id="92675"/>
<name>A0A7M7T515_STRPU</name>
<evidence type="ECO:0000256" key="4">
    <source>
        <dbReference type="ARBA" id="ARBA00048018"/>
    </source>
</evidence>
<evidence type="ECO:0000256" key="3">
    <source>
        <dbReference type="ARBA" id="ARBA00047676"/>
    </source>
</evidence>
<keyword evidence="5" id="KW-0820">tRNA-binding</keyword>
<dbReference type="OrthoDB" id="275783at2759"/>
<evidence type="ECO:0000256" key="1">
    <source>
        <dbReference type="ARBA" id="ARBA00009673"/>
    </source>
</evidence>
<dbReference type="OMA" id="VFGADMK"/>
<dbReference type="AlphaFoldDB" id="A0A7M7T515"/>
<dbReference type="GO" id="GO:0006399">
    <property type="term" value="P:tRNA metabolic process"/>
    <property type="evidence" value="ECO:0000318"/>
    <property type="project" value="GO_Central"/>
</dbReference>
<comment type="subcellular location">
    <subcellularLocation>
        <location evidence="5">Cytoplasm</location>
    </subcellularLocation>
</comment>
<dbReference type="FunCoup" id="A0A7M7T515">
    <property type="interactions" value="902"/>
</dbReference>
<comment type="catalytic activity">
    <reaction evidence="3">
        <text>glycyl-tRNA(Ala) + H2O = tRNA(Ala) + glycine + H(+)</text>
        <dbReference type="Rhea" id="RHEA:53744"/>
        <dbReference type="Rhea" id="RHEA-COMP:9657"/>
        <dbReference type="Rhea" id="RHEA-COMP:13640"/>
        <dbReference type="ChEBI" id="CHEBI:15377"/>
        <dbReference type="ChEBI" id="CHEBI:15378"/>
        <dbReference type="ChEBI" id="CHEBI:57305"/>
        <dbReference type="ChEBI" id="CHEBI:78442"/>
        <dbReference type="ChEBI" id="CHEBI:78522"/>
        <dbReference type="EC" id="3.1.1.96"/>
    </reaction>
</comment>
<dbReference type="KEGG" id="spu:115929502"/>
<dbReference type="PANTHER" id="PTHR10472">
    <property type="entry name" value="D-TYROSYL-TRNA TYR DEACYLASE"/>
    <property type="match status" value="1"/>
</dbReference>
<protein>
    <recommendedName>
        <fullName evidence="2 5">D-aminoacyl-tRNA deacylase</fullName>
        <ecNumber evidence="2 5">3.1.1.96</ecNumber>
    </recommendedName>
</protein>
<comment type="catalytic activity">
    <reaction evidence="4">
        <text>a D-aminoacyl-tRNA + H2O = a tRNA + a D-alpha-amino acid + H(+)</text>
        <dbReference type="Rhea" id="RHEA:13953"/>
        <dbReference type="Rhea" id="RHEA-COMP:10123"/>
        <dbReference type="Rhea" id="RHEA-COMP:10124"/>
        <dbReference type="ChEBI" id="CHEBI:15377"/>
        <dbReference type="ChEBI" id="CHEBI:15378"/>
        <dbReference type="ChEBI" id="CHEBI:59871"/>
        <dbReference type="ChEBI" id="CHEBI:78442"/>
        <dbReference type="ChEBI" id="CHEBI:79333"/>
        <dbReference type="EC" id="3.1.1.96"/>
    </reaction>
</comment>
<feature type="compositionally biased region" description="Polar residues" evidence="6">
    <location>
        <begin position="152"/>
        <end position="162"/>
    </location>
</feature>
<keyword evidence="5" id="KW-0963">Cytoplasm</keyword>
<sequence length="174" mass="19637">MRTVIQRVTKASVTVGDELISSIGRGLCILVGISKDDTPKEREYIVRKILNLRVFDDENDKRWAKSVKDKQLEILCVSQFTLYSILKGNKPDFHQAMPGDQSQTYYNEFLDMLRKDYNPDKIKDGQFGAHMQVHIQNDGPVTIQLDSPPDSGISTGQESAGNTDLLRHSRQVGL</sequence>
<accession>A0A7M7T515</accession>
<dbReference type="InterPro" id="IPR003732">
    <property type="entry name" value="Daa-tRNA_deacyls_DTD"/>
</dbReference>
<dbReference type="EC" id="3.1.1.96" evidence="2 5"/>
<dbReference type="CDD" id="cd00563">
    <property type="entry name" value="Dtyr_deacylase"/>
    <property type="match status" value="1"/>
</dbReference>
<dbReference type="GO" id="GO:0000049">
    <property type="term" value="F:tRNA binding"/>
    <property type="evidence" value="ECO:0007669"/>
    <property type="project" value="UniProtKB-KW"/>
</dbReference>
<feature type="region of interest" description="Disordered" evidence="6">
    <location>
        <begin position="140"/>
        <end position="174"/>
    </location>
</feature>
<dbReference type="GO" id="GO:0005737">
    <property type="term" value="C:cytoplasm"/>
    <property type="evidence" value="ECO:0000318"/>
    <property type="project" value="GO_Central"/>
</dbReference>
<dbReference type="FunFam" id="3.50.80.10:FF:000001">
    <property type="entry name" value="D-aminoacyl-tRNA deacylase"/>
    <property type="match status" value="1"/>
</dbReference>
<proteinExistence type="inferred from homology"/>